<feature type="transmembrane region" description="Helical" evidence="1">
    <location>
        <begin position="38"/>
        <end position="60"/>
    </location>
</feature>
<dbReference type="RefSeq" id="WP_090469315.1">
    <property type="nucleotide sequence ID" value="NZ_FOWF01000005.1"/>
</dbReference>
<dbReference type="EMBL" id="FPBT01000001">
    <property type="protein sequence ID" value="SFU29629.1"/>
    <property type="molecule type" value="Genomic_DNA"/>
</dbReference>
<dbReference type="STRING" id="155865.SAMN05216515_10516"/>
<evidence type="ECO:0000256" key="1">
    <source>
        <dbReference type="SAM" id="Phobius"/>
    </source>
</evidence>
<keyword evidence="1" id="KW-1133">Transmembrane helix</keyword>
<proteinExistence type="predicted"/>
<dbReference type="PANTHER" id="PTHR40076">
    <property type="entry name" value="MEMBRANE PROTEIN-RELATED"/>
    <property type="match status" value="1"/>
</dbReference>
<feature type="transmembrane region" description="Helical" evidence="1">
    <location>
        <begin position="195"/>
        <end position="218"/>
    </location>
</feature>
<gene>
    <name evidence="2" type="ORF">SAMN05216508_101159</name>
</gene>
<protein>
    <recommendedName>
        <fullName evidence="4">DUF975 family protein</fullName>
    </recommendedName>
</protein>
<organism evidence="2 3">
    <name type="scientific">Eubacterium pyruvativorans</name>
    <dbReference type="NCBI Taxonomy" id="155865"/>
    <lineage>
        <taxon>Bacteria</taxon>
        <taxon>Bacillati</taxon>
        <taxon>Bacillota</taxon>
        <taxon>Clostridia</taxon>
        <taxon>Eubacteriales</taxon>
        <taxon>Eubacteriaceae</taxon>
        <taxon>Eubacterium</taxon>
    </lineage>
</organism>
<keyword evidence="1" id="KW-0472">Membrane</keyword>
<accession>A0A1I7F0F2</accession>
<sequence>MDNQFGNGFPGGPELGYRIVQEPAGIIRAVAWNDLRGYWLQVAGVMFLFQLLTTGIVGFFDTFVHFGTVRVDPSQMPYQVDTAQETVSMLSFFYVILVAVIFVYGQSLFMIRFFREKDTNPGHLFDGFSYYGSVLLLAWSVVIRIMLWSLLLVVPGIIAAYRYSQAFYILADDPRKSPHQCIEESKQMMMGNKMALFLLDLSFIGWIILAQIPAGVLGSLFAAQGITGKAPLFVIQIVGLIPTCFLASYMQEAQVVFYDIMTGRLVTRAEPFGGGFEEPR</sequence>
<keyword evidence="1" id="KW-0812">Transmembrane</keyword>
<feature type="transmembrane region" description="Helical" evidence="1">
    <location>
        <begin position="92"/>
        <end position="114"/>
    </location>
</feature>
<dbReference type="InterPro" id="IPR010380">
    <property type="entry name" value="DUF975"/>
</dbReference>
<evidence type="ECO:0008006" key="4">
    <source>
        <dbReference type="Google" id="ProtNLM"/>
    </source>
</evidence>
<name>A0A1I7F0F2_9FIRM</name>
<feature type="transmembrane region" description="Helical" evidence="1">
    <location>
        <begin position="134"/>
        <end position="161"/>
    </location>
</feature>
<feature type="transmembrane region" description="Helical" evidence="1">
    <location>
        <begin position="230"/>
        <end position="250"/>
    </location>
</feature>
<dbReference type="Proteomes" id="UP000198817">
    <property type="component" value="Unassembled WGS sequence"/>
</dbReference>
<evidence type="ECO:0000313" key="2">
    <source>
        <dbReference type="EMBL" id="SFU29629.1"/>
    </source>
</evidence>
<dbReference type="Pfam" id="PF06161">
    <property type="entry name" value="DUF975"/>
    <property type="match status" value="1"/>
</dbReference>
<reference evidence="2 3" key="1">
    <citation type="submission" date="2016-10" db="EMBL/GenBank/DDBJ databases">
        <authorList>
            <person name="de Groot N.N."/>
        </authorList>
    </citation>
    <scope>NUCLEOTIDE SEQUENCE [LARGE SCALE GENOMIC DNA]</scope>
    <source>
        <strain evidence="2 3">KHGC13</strain>
    </source>
</reference>
<keyword evidence="3" id="KW-1185">Reference proteome</keyword>
<evidence type="ECO:0000313" key="3">
    <source>
        <dbReference type="Proteomes" id="UP000198817"/>
    </source>
</evidence>
<dbReference type="AlphaFoldDB" id="A0A1I7F0F2"/>
<dbReference type="PANTHER" id="PTHR40076:SF1">
    <property type="entry name" value="MEMBRANE PROTEIN"/>
    <property type="match status" value="1"/>
</dbReference>